<evidence type="ECO:0000313" key="1">
    <source>
        <dbReference type="EMBL" id="QDT06975.1"/>
    </source>
</evidence>
<gene>
    <name evidence="1" type="ORF">K227x_53990</name>
</gene>
<organism evidence="1 2">
    <name type="scientific">Rubripirellula lacrimiformis</name>
    <dbReference type="NCBI Taxonomy" id="1930273"/>
    <lineage>
        <taxon>Bacteria</taxon>
        <taxon>Pseudomonadati</taxon>
        <taxon>Planctomycetota</taxon>
        <taxon>Planctomycetia</taxon>
        <taxon>Pirellulales</taxon>
        <taxon>Pirellulaceae</taxon>
        <taxon>Rubripirellula</taxon>
    </lineage>
</organism>
<protein>
    <submittedName>
        <fullName evidence="1">Uncharacterized protein</fullName>
    </submittedName>
</protein>
<dbReference type="KEGG" id="rlc:K227x_53990"/>
<sequence>MFSVKRVKGETRTAAFLRGNRAMLVSLSSLTDCLKNTTPQSAQSPWSLDSDKFRQISLPRITVMPPPCRDPKIDAWSTIVQDQRF</sequence>
<dbReference type="AlphaFoldDB" id="A0A517NIL1"/>
<name>A0A517NIL1_9BACT</name>
<dbReference type="Proteomes" id="UP000318538">
    <property type="component" value="Chromosome"/>
</dbReference>
<dbReference type="EMBL" id="CP036525">
    <property type="protein sequence ID" value="QDT06975.1"/>
    <property type="molecule type" value="Genomic_DNA"/>
</dbReference>
<accession>A0A517NIL1</accession>
<keyword evidence="2" id="KW-1185">Reference proteome</keyword>
<evidence type="ECO:0000313" key="2">
    <source>
        <dbReference type="Proteomes" id="UP000318538"/>
    </source>
</evidence>
<reference evidence="1 2" key="1">
    <citation type="submission" date="2019-02" db="EMBL/GenBank/DDBJ databases">
        <title>Deep-cultivation of Planctomycetes and their phenomic and genomic characterization uncovers novel biology.</title>
        <authorList>
            <person name="Wiegand S."/>
            <person name="Jogler M."/>
            <person name="Boedeker C."/>
            <person name="Pinto D."/>
            <person name="Vollmers J."/>
            <person name="Rivas-Marin E."/>
            <person name="Kohn T."/>
            <person name="Peeters S.H."/>
            <person name="Heuer A."/>
            <person name="Rast P."/>
            <person name="Oberbeckmann S."/>
            <person name="Bunk B."/>
            <person name="Jeske O."/>
            <person name="Meyerdierks A."/>
            <person name="Storesund J.E."/>
            <person name="Kallscheuer N."/>
            <person name="Luecker S."/>
            <person name="Lage O.M."/>
            <person name="Pohl T."/>
            <person name="Merkel B.J."/>
            <person name="Hornburger P."/>
            <person name="Mueller R.-W."/>
            <person name="Bruemmer F."/>
            <person name="Labrenz M."/>
            <person name="Spormann A.M."/>
            <person name="Op den Camp H."/>
            <person name="Overmann J."/>
            <person name="Amann R."/>
            <person name="Jetten M.S.M."/>
            <person name="Mascher T."/>
            <person name="Medema M.H."/>
            <person name="Devos D.P."/>
            <person name="Kaster A.-K."/>
            <person name="Ovreas L."/>
            <person name="Rohde M."/>
            <person name="Galperin M.Y."/>
            <person name="Jogler C."/>
        </authorList>
    </citation>
    <scope>NUCLEOTIDE SEQUENCE [LARGE SCALE GENOMIC DNA]</scope>
    <source>
        <strain evidence="1 2">K22_7</strain>
    </source>
</reference>
<proteinExistence type="predicted"/>